<feature type="transmembrane region" description="Helical" evidence="1">
    <location>
        <begin position="6"/>
        <end position="23"/>
    </location>
</feature>
<reference evidence="2 4" key="2">
    <citation type="journal article" date="2013" name="Nature">
        <title>Insights into bilaterian evolution from three spiralian genomes.</title>
        <authorList>
            <person name="Simakov O."/>
            <person name="Marletaz F."/>
            <person name="Cho S.J."/>
            <person name="Edsinger-Gonzales E."/>
            <person name="Havlak P."/>
            <person name="Hellsten U."/>
            <person name="Kuo D.H."/>
            <person name="Larsson T."/>
            <person name="Lv J."/>
            <person name="Arendt D."/>
            <person name="Savage R."/>
            <person name="Osoegawa K."/>
            <person name="de Jong P."/>
            <person name="Grimwood J."/>
            <person name="Chapman J.A."/>
            <person name="Shapiro H."/>
            <person name="Aerts A."/>
            <person name="Otillar R.P."/>
            <person name="Terry A.Y."/>
            <person name="Boore J.L."/>
            <person name="Grigoriev I.V."/>
            <person name="Lindberg D.R."/>
            <person name="Seaver E.C."/>
            <person name="Weisblat D.A."/>
            <person name="Putnam N.H."/>
            <person name="Rokhsar D.S."/>
        </authorList>
    </citation>
    <scope>NUCLEOTIDE SEQUENCE</scope>
</reference>
<evidence type="ECO:0000313" key="4">
    <source>
        <dbReference type="Proteomes" id="UP000015101"/>
    </source>
</evidence>
<keyword evidence="4" id="KW-1185">Reference proteome</keyword>
<dbReference type="InParanoid" id="T1F891"/>
<keyword evidence="1" id="KW-0472">Membrane</keyword>
<organism evidence="3 4">
    <name type="scientific">Helobdella robusta</name>
    <name type="common">Californian leech</name>
    <dbReference type="NCBI Taxonomy" id="6412"/>
    <lineage>
        <taxon>Eukaryota</taxon>
        <taxon>Metazoa</taxon>
        <taxon>Spiralia</taxon>
        <taxon>Lophotrochozoa</taxon>
        <taxon>Annelida</taxon>
        <taxon>Clitellata</taxon>
        <taxon>Hirudinea</taxon>
        <taxon>Rhynchobdellida</taxon>
        <taxon>Glossiphoniidae</taxon>
        <taxon>Helobdella</taxon>
    </lineage>
</organism>
<keyword evidence="1" id="KW-0812">Transmembrane</keyword>
<keyword evidence="1" id="KW-1133">Transmembrane helix</keyword>
<dbReference type="AlphaFoldDB" id="T1F891"/>
<proteinExistence type="predicted"/>
<reference evidence="4" key="1">
    <citation type="submission" date="2012-12" db="EMBL/GenBank/DDBJ databases">
        <authorList>
            <person name="Hellsten U."/>
            <person name="Grimwood J."/>
            <person name="Chapman J.A."/>
            <person name="Shapiro H."/>
            <person name="Aerts A."/>
            <person name="Otillar R.P."/>
            <person name="Terry A.Y."/>
            <person name="Boore J.L."/>
            <person name="Simakov O."/>
            <person name="Marletaz F."/>
            <person name="Cho S.-J."/>
            <person name="Edsinger-Gonzales E."/>
            <person name="Havlak P."/>
            <person name="Kuo D.-H."/>
            <person name="Larsson T."/>
            <person name="Lv J."/>
            <person name="Arendt D."/>
            <person name="Savage R."/>
            <person name="Osoegawa K."/>
            <person name="de Jong P."/>
            <person name="Lindberg D.R."/>
            <person name="Seaver E.C."/>
            <person name="Weisblat D.A."/>
            <person name="Putnam N.H."/>
            <person name="Grigoriev I.V."/>
            <person name="Rokhsar D.S."/>
        </authorList>
    </citation>
    <scope>NUCLEOTIDE SEQUENCE</scope>
</reference>
<dbReference type="GeneID" id="20205040"/>
<evidence type="ECO:0000313" key="3">
    <source>
        <dbReference type="EnsemblMetazoa" id="HelroP174554"/>
    </source>
</evidence>
<sequence length="102" mass="11389">MIMMIVVVVMVVELLWLLLWLIMMTTKTTAPHICFYHTASATLNDLLTINRAKFIDDTAYKKWKDKIVMKDVPDNDLDNPLALTTTTKSAAATTATISLSGN</sequence>
<name>T1F891_HELRO</name>
<protein>
    <submittedName>
        <fullName evidence="2 3">Uncharacterized protein</fullName>
    </submittedName>
</protein>
<dbReference type="KEGG" id="hro:HELRODRAFT_174554"/>
<dbReference type="RefSeq" id="XP_009020250.1">
    <property type="nucleotide sequence ID" value="XM_009022002.1"/>
</dbReference>
<dbReference type="CTD" id="20205040"/>
<accession>T1F891</accession>
<reference evidence="3" key="3">
    <citation type="submission" date="2015-06" db="UniProtKB">
        <authorList>
            <consortium name="EnsemblMetazoa"/>
        </authorList>
    </citation>
    <scope>IDENTIFICATION</scope>
</reference>
<dbReference type="EMBL" id="AMQM01004954">
    <property type="status" value="NOT_ANNOTATED_CDS"/>
    <property type="molecule type" value="Genomic_DNA"/>
</dbReference>
<dbReference type="EnsemblMetazoa" id="HelroT174554">
    <property type="protein sequence ID" value="HelroP174554"/>
    <property type="gene ID" value="HelroG174554"/>
</dbReference>
<evidence type="ECO:0000256" key="1">
    <source>
        <dbReference type="SAM" id="Phobius"/>
    </source>
</evidence>
<gene>
    <name evidence="3" type="primary">20205040</name>
    <name evidence="2" type="ORF">HELRODRAFT_174554</name>
</gene>
<dbReference type="EMBL" id="KB096743">
    <property type="protein sequence ID" value="ESO01596.1"/>
    <property type="molecule type" value="Genomic_DNA"/>
</dbReference>
<evidence type="ECO:0000313" key="2">
    <source>
        <dbReference type="EMBL" id="ESO01596.1"/>
    </source>
</evidence>
<dbReference type="HOGENOM" id="CLU_2280409_0_0_1"/>
<dbReference type="Proteomes" id="UP000015101">
    <property type="component" value="Unassembled WGS sequence"/>
</dbReference>